<keyword evidence="3" id="KW-1185">Reference proteome</keyword>
<dbReference type="EMBL" id="JAUNQW010000002">
    <property type="protein sequence ID" value="MDO5456856.1"/>
    <property type="molecule type" value="Genomic_DNA"/>
</dbReference>
<dbReference type="Pfam" id="PF13424">
    <property type="entry name" value="TPR_12"/>
    <property type="match status" value="1"/>
</dbReference>
<evidence type="ECO:0000313" key="2">
    <source>
        <dbReference type="EMBL" id="MDO5456856.1"/>
    </source>
</evidence>
<feature type="repeat" description="TPR" evidence="1">
    <location>
        <begin position="204"/>
        <end position="237"/>
    </location>
</feature>
<accession>A0AA43RKV6</accession>
<dbReference type="Pfam" id="PF13181">
    <property type="entry name" value="TPR_8"/>
    <property type="match status" value="1"/>
</dbReference>
<keyword evidence="1" id="KW-0802">TPR repeat</keyword>
<dbReference type="InterPro" id="IPR011990">
    <property type="entry name" value="TPR-like_helical_dom_sf"/>
</dbReference>
<sequence>MSLSEEMIESIHAHDLEAADAYFDLALQEDSLEDLYYLADALYELGFTNYLKDLAEYLLNVYGENDELKLVLAEIHFENNEEDLAFDYLLEIDSESEAYPQSLLLQADIYQANQLVEVAENKLLEAFDLLGAHPVLEFALAEFYFSQGRFLESIHYYDKLLEKDIELFSGTNIYFRLAMAQSSIGEFEPAISLYQMSLEVEDHLDIHFQLAITYFQNEDLESALKHFNKVKEKDPSYSSVYPYLANIYLTWKDLEEAKEMIDQGLHYDQVNAELFSLAALIYLQLGESDQANDYFERALELEPLHVSLRIQYIDLLMDQQNFDQVIHLIEEAASLQVIDPLMTWAEARAYEELEDYDKAREAYEEVYPALKESLEFNKDYLNFLRDEGQWDLIQSILSHMLKMYPDDSDLHLFKERLSD</sequence>
<dbReference type="SUPFAM" id="SSF48452">
    <property type="entry name" value="TPR-like"/>
    <property type="match status" value="2"/>
</dbReference>
<dbReference type="Gene3D" id="1.25.40.10">
    <property type="entry name" value="Tetratricopeptide repeat domain"/>
    <property type="match status" value="1"/>
</dbReference>
<gene>
    <name evidence="2" type="ORF">Q4F26_00790</name>
</gene>
<dbReference type="Pfam" id="PF13429">
    <property type="entry name" value="TPR_15"/>
    <property type="match status" value="1"/>
</dbReference>
<comment type="caution">
    <text evidence="2">The sequence shown here is derived from an EMBL/GenBank/DDBJ whole genome shotgun (WGS) entry which is preliminary data.</text>
</comment>
<evidence type="ECO:0000313" key="3">
    <source>
        <dbReference type="Proteomes" id="UP001171751"/>
    </source>
</evidence>
<dbReference type="AlphaFoldDB" id="A0AA43RKV6"/>
<protein>
    <submittedName>
        <fullName evidence="2">Tetratricopeptide repeat protein</fullName>
    </submittedName>
</protein>
<dbReference type="PANTHER" id="PTHR12558">
    <property type="entry name" value="CELL DIVISION CYCLE 16,23,27"/>
    <property type="match status" value="1"/>
</dbReference>
<dbReference type="Proteomes" id="UP001171751">
    <property type="component" value="Unassembled WGS sequence"/>
</dbReference>
<dbReference type="InterPro" id="IPR019734">
    <property type="entry name" value="TPR_rpt"/>
</dbReference>
<proteinExistence type="predicted"/>
<dbReference type="PANTHER" id="PTHR12558:SF13">
    <property type="entry name" value="CELL DIVISION CYCLE PROTEIN 27 HOMOLOG"/>
    <property type="match status" value="1"/>
</dbReference>
<reference evidence="2" key="1">
    <citation type="submission" date="2023-07" db="EMBL/GenBank/DDBJ databases">
        <title>Between Cages and Wild: Unraveling the Impact of Captivity on Animal Microbiomes and Antimicrobial Resistance.</title>
        <authorList>
            <person name="Schmartz G.P."/>
            <person name="Rehner J."/>
            <person name="Schuff M.J."/>
            <person name="Becker S.L."/>
            <person name="Kravczyk M."/>
            <person name="Gurevich A."/>
            <person name="Francke R."/>
            <person name="Mueller R."/>
            <person name="Keller V."/>
            <person name="Keller A."/>
        </authorList>
    </citation>
    <scope>NUCLEOTIDE SEQUENCE</scope>
    <source>
        <strain evidence="2">S39M_St_73</strain>
    </source>
</reference>
<name>A0AA43RKV6_9LACT</name>
<organism evidence="2 3">
    <name type="scientific">Atopococcus tabaci</name>
    <dbReference type="NCBI Taxonomy" id="269774"/>
    <lineage>
        <taxon>Bacteria</taxon>
        <taxon>Bacillati</taxon>
        <taxon>Bacillota</taxon>
        <taxon>Bacilli</taxon>
        <taxon>Lactobacillales</taxon>
        <taxon>Carnobacteriaceae</taxon>
        <taxon>Atopococcus</taxon>
    </lineage>
</organism>
<evidence type="ECO:0000256" key="1">
    <source>
        <dbReference type="PROSITE-ProRule" id="PRU00339"/>
    </source>
</evidence>
<dbReference type="PROSITE" id="PS50005">
    <property type="entry name" value="TPR"/>
    <property type="match status" value="2"/>
</dbReference>
<feature type="repeat" description="TPR" evidence="1">
    <location>
        <begin position="272"/>
        <end position="305"/>
    </location>
</feature>
<dbReference type="PROSITE" id="PS50293">
    <property type="entry name" value="TPR_REGION"/>
    <property type="match status" value="1"/>
</dbReference>
<dbReference type="SMART" id="SM00028">
    <property type="entry name" value="TPR"/>
    <property type="match status" value="6"/>
</dbReference>